<dbReference type="Proteomes" id="UP001388673">
    <property type="component" value="Unassembled WGS sequence"/>
</dbReference>
<protein>
    <recommendedName>
        <fullName evidence="4 14">Dol-P-Man:Man(5)GlcNAc(2)-PP-Dol alpha-1,3-mannosyltransferase</fullName>
        <ecNumber evidence="3 14">2.4.1.258</ecNumber>
    </recommendedName>
    <alternativeName>
        <fullName evidence="14">Dol-P-Man-dependent alpha(1-3)-mannosyltransferase</fullName>
    </alternativeName>
</protein>
<evidence type="ECO:0000256" key="9">
    <source>
        <dbReference type="ARBA" id="ARBA00022989"/>
    </source>
</evidence>
<reference evidence="15 16" key="1">
    <citation type="journal article" date="2024" name="bioRxiv">
        <title>Comparative genomics of Cryptococcus and Kwoniella reveals pathogenesis evolution and contrasting karyotype dynamics via intercentromeric recombination or chromosome fusion.</title>
        <authorList>
            <person name="Coelho M.A."/>
            <person name="David-Palma M."/>
            <person name="Shea T."/>
            <person name="Bowers K."/>
            <person name="McGinley-Smith S."/>
            <person name="Mohammad A.W."/>
            <person name="Gnirke A."/>
            <person name="Yurkov A.M."/>
            <person name="Nowrousian M."/>
            <person name="Sun S."/>
            <person name="Cuomo C.A."/>
            <person name="Heitman J."/>
        </authorList>
    </citation>
    <scope>NUCLEOTIDE SEQUENCE [LARGE SCALE GENOMIC DNA]</scope>
    <source>
        <strain evidence="15 16">CBS 13917</strain>
    </source>
</reference>
<dbReference type="PANTHER" id="PTHR12646">
    <property type="entry name" value="NOT56 - RELATED"/>
    <property type="match status" value="1"/>
</dbReference>
<comment type="function">
    <text evidence="11 14">Dol-P-Man:Man(5)GlcNAc(2)-PP-Dol alpha-1,3-mannosyltransferase that operates in the biosynthetic pathway of dolichol-linked oligosaccharides, the glycan precursors employed in protein asparagine (N)-glycosylation. The assembly of dolichol-linked oligosaccharides begins on the cytosolic side of the endoplasmic reticulum membrane and finishes in its lumen. The sequential addition of sugars to dolichol pyrophosphate produces dolichol-linked oligosaccharides containing fourteen sugars, including two GlcNAcs, nine mannoses and three glucoses. Once assembled, the oligosaccharide is transferred from the lipid to nascent proteins by oligosaccharyltransferases. In the lumen of the endoplasmic reticulum, adds the first dolichyl beta-D-mannosyl phosphate derived mannose in an alpha-1,3 linkage to Man(5)GlcNAc(2)-PP-dolichol to produce Man(6)GlcNAc(2)-PP-dolichol.</text>
</comment>
<keyword evidence="7 14" id="KW-0812">Transmembrane</keyword>
<evidence type="ECO:0000256" key="11">
    <source>
        <dbReference type="ARBA" id="ARBA00044743"/>
    </source>
</evidence>
<feature type="transmembrane region" description="Helical" evidence="14">
    <location>
        <begin position="211"/>
        <end position="235"/>
    </location>
</feature>
<feature type="transmembrane region" description="Helical" evidence="14">
    <location>
        <begin position="307"/>
        <end position="327"/>
    </location>
</feature>
<comment type="caution">
    <text evidence="15">The sequence shown here is derived from an EMBL/GenBank/DDBJ whole genome shotgun (WGS) entry which is preliminary data.</text>
</comment>
<evidence type="ECO:0000256" key="14">
    <source>
        <dbReference type="RuleBase" id="RU364047"/>
    </source>
</evidence>
<comment type="catalytic activity">
    <reaction evidence="12 14">
        <text>an alpha-D-Man-(1-&gt;2)-alpha-D-Man-(1-&gt;2)-alpha-D-Man-(1-&gt;3)-[alpha-D-Man-(1-&gt;6)]-beta-D-Man-(1-&gt;4)-beta-D-GlcNAc-(1-&gt;4)-alpha-D-GlcNAc-diphospho-di-trans,poly-cis-dolichol + a di-trans,poly-cis-dolichyl beta-D-mannosyl phosphate = an alpha-D-Man-(1-&gt;2)-alpha-D-Man-(1-&gt;2)-alpha-D-Man-(1-&gt;3)-[alpha-D-Man-(1-&gt;3)-alpha-D-Man-(1-&gt;6)]-beta-D-Man-(1-&gt;4)-beta-D-GlcNAc-(1-&gt;4)-alpha-D-GlcNAc-diphospho-di-trans,poly-cis-dolichol + a di-trans,poly-cis-dolichyl phosphate + H(+)</text>
        <dbReference type="Rhea" id="RHEA:29527"/>
        <dbReference type="Rhea" id="RHEA-COMP:19498"/>
        <dbReference type="Rhea" id="RHEA-COMP:19501"/>
        <dbReference type="Rhea" id="RHEA-COMP:19516"/>
        <dbReference type="Rhea" id="RHEA-COMP:19517"/>
        <dbReference type="ChEBI" id="CHEBI:15378"/>
        <dbReference type="ChEBI" id="CHEBI:57683"/>
        <dbReference type="ChEBI" id="CHEBI:58211"/>
        <dbReference type="ChEBI" id="CHEBI:132515"/>
        <dbReference type="ChEBI" id="CHEBI:132516"/>
        <dbReference type="EC" id="2.4.1.258"/>
    </reaction>
    <physiologicalReaction direction="left-to-right" evidence="12 14">
        <dbReference type="Rhea" id="RHEA:29528"/>
    </physiologicalReaction>
</comment>
<evidence type="ECO:0000256" key="10">
    <source>
        <dbReference type="ARBA" id="ARBA00023136"/>
    </source>
</evidence>
<keyword evidence="16" id="KW-1185">Reference proteome</keyword>
<dbReference type="GeneID" id="92179096"/>
<comment type="pathway">
    <text evidence="2 14">Protein modification; protein glycosylation.</text>
</comment>
<dbReference type="InterPro" id="IPR007873">
    <property type="entry name" value="Glycosyltransferase_ALG3"/>
</dbReference>
<dbReference type="Pfam" id="PF05208">
    <property type="entry name" value="ALG3"/>
    <property type="match status" value="1"/>
</dbReference>
<name>A0AAW0Z378_9TREE</name>
<evidence type="ECO:0000256" key="2">
    <source>
        <dbReference type="ARBA" id="ARBA00004922"/>
    </source>
</evidence>
<dbReference type="GO" id="GO:0052925">
    <property type="term" value="F:dol-P-Man:Man(5)GlcNAc(2)-PP-Dol alpha-1,3-mannosyltransferase activity"/>
    <property type="evidence" value="ECO:0007669"/>
    <property type="project" value="UniProtKB-EC"/>
</dbReference>
<dbReference type="PANTHER" id="PTHR12646:SF0">
    <property type="entry name" value="DOL-P-MAN:MAN(5)GLCNAC(2)-PP-DOL ALPHA-1,3-MANNOSYLTRANSFERASE"/>
    <property type="match status" value="1"/>
</dbReference>
<dbReference type="RefSeq" id="XP_066804883.1">
    <property type="nucleotide sequence ID" value="XM_066944960.1"/>
</dbReference>
<feature type="transmembrane region" description="Helical" evidence="14">
    <location>
        <begin position="247"/>
        <end position="266"/>
    </location>
</feature>
<sequence>MASRSRNPFRSGLPYSPSHGTNLMLADLYNLVKSVLFDREYFWHLAGLLAVGELVLGTLIIQKIPYTKIDWPAYMQQVGMFLGGERDYSRIDGETGPLVYPALHLYIYTAFNRLLPSPDSVRPAQYIFLIFYVVTFLLVAKIYHLAGRPSAPNSTAKHYPQALLIPLTLSKRAHSIFLLRLFNDPIAMLFFYASVVVMMTGTKRGWRAGCVLFSLALGVKMNILLFVPALLVLLFQYRGVYGLLEGSAAIAAIQLLLPAPFFLSIANPRLTIAYFTSAFDLSRQFLYEWTVNWRFMDEELFLSRERAVLLLAGHFSVIMLFVAFQWSPVPGGTEAVVMRGLSKFSKAPIDFSALTSAHIPLTLFTANLIGMTFARSLHYQFHSWYFHQLPFLLYSGGAWGSPILGVALWGMIEWAWATFPSTVNSSIALLAGHIIILAGLFFNSNVGAQTNKVEVRSETMEKKVQ</sequence>
<evidence type="ECO:0000256" key="1">
    <source>
        <dbReference type="ARBA" id="ARBA00004477"/>
    </source>
</evidence>
<keyword evidence="9 14" id="KW-1133">Transmembrane helix</keyword>
<evidence type="ECO:0000256" key="12">
    <source>
        <dbReference type="ARBA" id="ARBA00049506"/>
    </source>
</evidence>
<evidence type="ECO:0000256" key="13">
    <source>
        <dbReference type="ARBA" id="ARBA00093457"/>
    </source>
</evidence>
<organism evidence="15 16">
    <name type="scientific">Kwoniella newhampshirensis</name>
    <dbReference type="NCBI Taxonomy" id="1651941"/>
    <lineage>
        <taxon>Eukaryota</taxon>
        <taxon>Fungi</taxon>
        <taxon>Dikarya</taxon>
        <taxon>Basidiomycota</taxon>
        <taxon>Agaricomycotina</taxon>
        <taxon>Tremellomycetes</taxon>
        <taxon>Tremellales</taxon>
        <taxon>Cryptococcaceae</taxon>
        <taxon>Kwoniella</taxon>
    </lineage>
</organism>
<comment type="similarity">
    <text evidence="13">Belongs to the glycosyltransferase ALG3 family.</text>
</comment>
<evidence type="ECO:0000256" key="5">
    <source>
        <dbReference type="ARBA" id="ARBA00022676"/>
    </source>
</evidence>
<feature type="transmembrane region" description="Helical" evidence="14">
    <location>
        <begin position="41"/>
        <end position="61"/>
    </location>
</feature>
<dbReference type="GO" id="GO:0005789">
    <property type="term" value="C:endoplasmic reticulum membrane"/>
    <property type="evidence" value="ECO:0007669"/>
    <property type="project" value="UniProtKB-SubCell"/>
</dbReference>
<dbReference type="AlphaFoldDB" id="A0AAW0Z378"/>
<evidence type="ECO:0000313" key="16">
    <source>
        <dbReference type="Proteomes" id="UP001388673"/>
    </source>
</evidence>
<keyword evidence="10 14" id="KW-0472">Membrane</keyword>
<dbReference type="EMBL" id="JBCAWK010000003">
    <property type="protein sequence ID" value="KAK8864587.1"/>
    <property type="molecule type" value="Genomic_DNA"/>
</dbReference>
<comment type="subcellular location">
    <subcellularLocation>
        <location evidence="1 14">Endoplasmic reticulum membrane</location>
        <topology evidence="1 14">Multi-pass membrane protein</topology>
    </subcellularLocation>
</comment>
<feature type="transmembrane region" description="Helical" evidence="14">
    <location>
        <begin position="424"/>
        <end position="442"/>
    </location>
</feature>
<feature type="transmembrane region" description="Helical" evidence="14">
    <location>
        <begin position="126"/>
        <end position="146"/>
    </location>
</feature>
<dbReference type="KEGG" id="kne:92179096"/>
<feature type="transmembrane region" description="Helical" evidence="14">
    <location>
        <begin position="391"/>
        <end position="412"/>
    </location>
</feature>
<keyword evidence="6 14" id="KW-0808">Transferase</keyword>
<feature type="transmembrane region" description="Helical" evidence="14">
    <location>
        <begin position="347"/>
        <end position="370"/>
    </location>
</feature>
<evidence type="ECO:0000256" key="4">
    <source>
        <dbReference type="ARBA" id="ARBA00015561"/>
    </source>
</evidence>
<evidence type="ECO:0000256" key="7">
    <source>
        <dbReference type="ARBA" id="ARBA00022692"/>
    </source>
</evidence>
<evidence type="ECO:0000313" key="15">
    <source>
        <dbReference type="EMBL" id="KAK8864587.1"/>
    </source>
</evidence>
<evidence type="ECO:0000256" key="3">
    <source>
        <dbReference type="ARBA" id="ARBA00011964"/>
    </source>
</evidence>
<evidence type="ECO:0000256" key="8">
    <source>
        <dbReference type="ARBA" id="ARBA00022824"/>
    </source>
</evidence>
<keyword evidence="5 14" id="KW-0328">Glycosyltransferase</keyword>
<proteinExistence type="inferred from homology"/>
<feature type="transmembrane region" description="Helical" evidence="14">
    <location>
        <begin position="177"/>
        <end position="199"/>
    </location>
</feature>
<keyword evidence="8 14" id="KW-0256">Endoplasmic reticulum</keyword>
<evidence type="ECO:0000256" key="6">
    <source>
        <dbReference type="ARBA" id="ARBA00022679"/>
    </source>
</evidence>
<accession>A0AAW0Z378</accession>
<gene>
    <name evidence="15" type="ORF">IAR55_001837</name>
</gene>
<dbReference type="EC" id="2.4.1.258" evidence="3 14"/>